<dbReference type="AlphaFoldDB" id="A0A9D5HPP6"/>
<proteinExistence type="predicted"/>
<name>A0A9D5HPP6_9LILI</name>
<feature type="region of interest" description="Disordered" evidence="1">
    <location>
        <begin position="46"/>
        <end position="78"/>
    </location>
</feature>
<evidence type="ECO:0000313" key="3">
    <source>
        <dbReference type="Proteomes" id="UP001085076"/>
    </source>
</evidence>
<accession>A0A9D5HPP6</accession>
<evidence type="ECO:0000256" key="1">
    <source>
        <dbReference type="SAM" id="MobiDB-lite"/>
    </source>
</evidence>
<dbReference type="EMBL" id="JAGGNH010000002">
    <property type="protein sequence ID" value="KAJ0983312.1"/>
    <property type="molecule type" value="Genomic_DNA"/>
</dbReference>
<sequence>MTSASRPLTLRFDLNTVISLRSPRREKKPIKGRLTGKLFSTIDRSGSYCQSRRAPKKLRSTTAETKSVLDGSHRLKLG</sequence>
<gene>
    <name evidence="2" type="ORF">J5N97_011567</name>
</gene>
<comment type="caution">
    <text evidence="2">The sequence shown here is derived from an EMBL/GenBank/DDBJ whole genome shotgun (WGS) entry which is preliminary data.</text>
</comment>
<evidence type="ECO:0000313" key="2">
    <source>
        <dbReference type="EMBL" id="KAJ0983312.1"/>
    </source>
</evidence>
<organism evidence="2 3">
    <name type="scientific">Dioscorea zingiberensis</name>
    <dbReference type="NCBI Taxonomy" id="325984"/>
    <lineage>
        <taxon>Eukaryota</taxon>
        <taxon>Viridiplantae</taxon>
        <taxon>Streptophyta</taxon>
        <taxon>Embryophyta</taxon>
        <taxon>Tracheophyta</taxon>
        <taxon>Spermatophyta</taxon>
        <taxon>Magnoliopsida</taxon>
        <taxon>Liliopsida</taxon>
        <taxon>Dioscoreales</taxon>
        <taxon>Dioscoreaceae</taxon>
        <taxon>Dioscorea</taxon>
    </lineage>
</organism>
<reference evidence="2" key="1">
    <citation type="submission" date="2021-03" db="EMBL/GenBank/DDBJ databases">
        <authorList>
            <person name="Li Z."/>
            <person name="Yang C."/>
        </authorList>
    </citation>
    <scope>NUCLEOTIDE SEQUENCE</scope>
    <source>
        <strain evidence="2">Dzin_1.0</strain>
        <tissue evidence="2">Leaf</tissue>
    </source>
</reference>
<reference evidence="2" key="2">
    <citation type="journal article" date="2022" name="Hortic Res">
        <title>The genome of Dioscorea zingiberensis sheds light on the biosynthesis, origin and evolution of the medicinally important diosgenin saponins.</title>
        <authorList>
            <person name="Li Y."/>
            <person name="Tan C."/>
            <person name="Li Z."/>
            <person name="Guo J."/>
            <person name="Li S."/>
            <person name="Chen X."/>
            <person name="Wang C."/>
            <person name="Dai X."/>
            <person name="Yang H."/>
            <person name="Song W."/>
            <person name="Hou L."/>
            <person name="Xu J."/>
            <person name="Tong Z."/>
            <person name="Xu A."/>
            <person name="Yuan X."/>
            <person name="Wang W."/>
            <person name="Yang Q."/>
            <person name="Chen L."/>
            <person name="Sun Z."/>
            <person name="Wang K."/>
            <person name="Pan B."/>
            <person name="Chen J."/>
            <person name="Bao Y."/>
            <person name="Liu F."/>
            <person name="Qi X."/>
            <person name="Gang D.R."/>
            <person name="Wen J."/>
            <person name="Li J."/>
        </authorList>
    </citation>
    <scope>NUCLEOTIDE SEQUENCE</scope>
    <source>
        <strain evidence="2">Dzin_1.0</strain>
    </source>
</reference>
<keyword evidence="3" id="KW-1185">Reference proteome</keyword>
<protein>
    <submittedName>
        <fullName evidence="2">Uncharacterized protein</fullName>
    </submittedName>
</protein>
<dbReference type="Proteomes" id="UP001085076">
    <property type="component" value="Miscellaneous, Linkage group lg02"/>
</dbReference>